<proteinExistence type="predicted"/>
<reference evidence="1" key="2">
    <citation type="submission" date="2023-05" db="EMBL/GenBank/DDBJ databases">
        <authorList>
            <person name="Schelkunov M.I."/>
        </authorList>
    </citation>
    <scope>NUCLEOTIDE SEQUENCE</scope>
    <source>
        <strain evidence="1">Hsosn_3</strain>
        <tissue evidence="1">Leaf</tissue>
    </source>
</reference>
<accession>A0AAD8MP84</accession>
<keyword evidence="2" id="KW-1185">Reference proteome</keyword>
<sequence>MCGHQYGLLVLYRWQVYVPIFARFALQIVPNTDASQCFDELENWESDRDDCSALAEVINFADNTLAGEARHEDRYFKLISSDLNTQHSEEANMVAGFRLLNLDGYEIQPSDSDCNAVDINAATSSSNIQSLVVKLMQEIDGLKGYQLKQILKLNHLEQELANFFISQKPNRENS</sequence>
<dbReference type="EMBL" id="JAUIZM010000006">
    <property type="protein sequence ID" value="KAK1379038.1"/>
    <property type="molecule type" value="Genomic_DNA"/>
</dbReference>
<gene>
    <name evidence="1" type="ORF">POM88_025782</name>
</gene>
<dbReference type="AlphaFoldDB" id="A0AAD8MP84"/>
<reference evidence="1" key="1">
    <citation type="submission" date="2023-02" db="EMBL/GenBank/DDBJ databases">
        <title>Genome of toxic invasive species Heracleum sosnowskyi carries increased number of genes despite the absence of recent whole-genome duplications.</title>
        <authorList>
            <person name="Schelkunov M."/>
            <person name="Shtratnikova V."/>
            <person name="Makarenko M."/>
            <person name="Klepikova A."/>
            <person name="Omelchenko D."/>
            <person name="Novikova G."/>
            <person name="Obukhova E."/>
            <person name="Bogdanov V."/>
            <person name="Penin A."/>
            <person name="Logacheva M."/>
        </authorList>
    </citation>
    <scope>NUCLEOTIDE SEQUENCE</scope>
    <source>
        <strain evidence="1">Hsosn_3</strain>
        <tissue evidence="1">Leaf</tissue>
    </source>
</reference>
<dbReference type="Proteomes" id="UP001237642">
    <property type="component" value="Unassembled WGS sequence"/>
</dbReference>
<comment type="caution">
    <text evidence="1">The sequence shown here is derived from an EMBL/GenBank/DDBJ whole genome shotgun (WGS) entry which is preliminary data.</text>
</comment>
<name>A0AAD8MP84_9APIA</name>
<organism evidence="1 2">
    <name type="scientific">Heracleum sosnowskyi</name>
    <dbReference type="NCBI Taxonomy" id="360622"/>
    <lineage>
        <taxon>Eukaryota</taxon>
        <taxon>Viridiplantae</taxon>
        <taxon>Streptophyta</taxon>
        <taxon>Embryophyta</taxon>
        <taxon>Tracheophyta</taxon>
        <taxon>Spermatophyta</taxon>
        <taxon>Magnoliopsida</taxon>
        <taxon>eudicotyledons</taxon>
        <taxon>Gunneridae</taxon>
        <taxon>Pentapetalae</taxon>
        <taxon>asterids</taxon>
        <taxon>campanulids</taxon>
        <taxon>Apiales</taxon>
        <taxon>Apiaceae</taxon>
        <taxon>Apioideae</taxon>
        <taxon>apioid superclade</taxon>
        <taxon>Tordylieae</taxon>
        <taxon>Tordyliinae</taxon>
        <taxon>Heracleum</taxon>
    </lineage>
</organism>
<evidence type="ECO:0000313" key="1">
    <source>
        <dbReference type="EMBL" id="KAK1379038.1"/>
    </source>
</evidence>
<evidence type="ECO:0000313" key="2">
    <source>
        <dbReference type="Proteomes" id="UP001237642"/>
    </source>
</evidence>
<protein>
    <submittedName>
        <fullName evidence="1">Uncharacterized protein</fullName>
    </submittedName>
</protein>